<evidence type="ECO:0000256" key="1">
    <source>
        <dbReference type="SAM" id="MobiDB-lite"/>
    </source>
</evidence>
<protein>
    <submittedName>
        <fullName evidence="2">Uncharacterized protein</fullName>
    </submittedName>
</protein>
<reference evidence="2 3" key="1">
    <citation type="journal article" date="2018" name="Front. Plant Sci.">
        <title>Red Clover (Trifolium pratense) and Zigzag Clover (T. medium) - A Picture of Genomic Similarities and Differences.</title>
        <authorList>
            <person name="Dluhosova J."/>
            <person name="Istvanek J."/>
            <person name="Nedelnik J."/>
            <person name="Repkova J."/>
        </authorList>
    </citation>
    <scope>NUCLEOTIDE SEQUENCE [LARGE SCALE GENOMIC DNA]</scope>
    <source>
        <strain evidence="3">cv. 10/8</strain>
        <tissue evidence="2">Leaf</tissue>
    </source>
</reference>
<organism evidence="2 3">
    <name type="scientific">Trifolium medium</name>
    <dbReference type="NCBI Taxonomy" id="97028"/>
    <lineage>
        <taxon>Eukaryota</taxon>
        <taxon>Viridiplantae</taxon>
        <taxon>Streptophyta</taxon>
        <taxon>Embryophyta</taxon>
        <taxon>Tracheophyta</taxon>
        <taxon>Spermatophyta</taxon>
        <taxon>Magnoliopsida</taxon>
        <taxon>eudicotyledons</taxon>
        <taxon>Gunneridae</taxon>
        <taxon>Pentapetalae</taxon>
        <taxon>rosids</taxon>
        <taxon>fabids</taxon>
        <taxon>Fabales</taxon>
        <taxon>Fabaceae</taxon>
        <taxon>Papilionoideae</taxon>
        <taxon>50 kb inversion clade</taxon>
        <taxon>NPAAA clade</taxon>
        <taxon>Hologalegina</taxon>
        <taxon>IRL clade</taxon>
        <taxon>Trifolieae</taxon>
        <taxon>Trifolium</taxon>
    </lineage>
</organism>
<evidence type="ECO:0000313" key="2">
    <source>
        <dbReference type="EMBL" id="MCI50172.1"/>
    </source>
</evidence>
<name>A0A392SP29_9FABA</name>
<comment type="caution">
    <text evidence="2">The sequence shown here is derived from an EMBL/GenBank/DDBJ whole genome shotgun (WGS) entry which is preliminary data.</text>
</comment>
<feature type="non-terminal residue" evidence="2">
    <location>
        <position position="42"/>
    </location>
</feature>
<dbReference type="AlphaFoldDB" id="A0A392SP29"/>
<sequence>MVCLRNQSLLRSLAESSVSSPPLSSIGTSPKPLVERLPVAPE</sequence>
<accession>A0A392SP29</accession>
<evidence type="ECO:0000313" key="3">
    <source>
        <dbReference type="Proteomes" id="UP000265520"/>
    </source>
</evidence>
<dbReference type="Proteomes" id="UP000265520">
    <property type="component" value="Unassembled WGS sequence"/>
</dbReference>
<dbReference type="EMBL" id="LXQA010412466">
    <property type="protein sequence ID" value="MCI50172.1"/>
    <property type="molecule type" value="Genomic_DNA"/>
</dbReference>
<keyword evidence="3" id="KW-1185">Reference proteome</keyword>
<feature type="region of interest" description="Disordered" evidence="1">
    <location>
        <begin position="14"/>
        <end position="42"/>
    </location>
</feature>
<proteinExistence type="predicted"/>
<feature type="compositionally biased region" description="Low complexity" evidence="1">
    <location>
        <begin position="14"/>
        <end position="30"/>
    </location>
</feature>